<keyword evidence="4" id="KW-1185">Reference proteome</keyword>
<reference evidence="3" key="1">
    <citation type="journal article" date="2023" name="Science">
        <title>Genome structures resolve the early diversification of teleost fishes.</title>
        <authorList>
            <person name="Parey E."/>
            <person name="Louis A."/>
            <person name="Montfort J."/>
            <person name="Bouchez O."/>
            <person name="Roques C."/>
            <person name="Iampietro C."/>
            <person name="Lluch J."/>
            <person name="Castinel A."/>
            <person name="Donnadieu C."/>
            <person name="Desvignes T."/>
            <person name="Floi Bucao C."/>
            <person name="Jouanno E."/>
            <person name="Wen M."/>
            <person name="Mejri S."/>
            <person name="Dirks R."/>
            <person name="Jansen H."/>
            <person name="Henkel C."/>
            <person name="Chen W.J."/>
            <person name="Zahm M."/>
            <person name="Cabau C."/>
            <person name="Klopp C."/>
            <person name="Thompson A.W."/>
            <person name="Robinson-Rechavi M."/>
            <person name="Braasch I."/>
            <person name="Lecointre G."/>
            <person name="Bobe J."/>
            <person name="Postlethwait J.H."/>
            <person name="Berthelot C."/>
            <person name="Roest Crollius H."/>
            <person name="Guiguen Y."/>
        </authorList>
    </citation>
    <scope>NUCLEOTIDE SEQUENCE</scope>
    <source>
        <strain evidence="3">NC1722</strain>
    </source>
</reference>
<evidence type="ECO:0000256" key="2">
    <source>
        <dbReference type="SAM" id="Phobius"/>
    </source>
</evidence>
<feature type="compositionally biased region" description="Basic and acidic residues" evidence="1">
    <location>
        <begin position="55"/>
        <end position="77"/>
    </location>
</feature>
<keyword evidence="2" id="KW-0812">Transmembrane</keyword>
<dbReference type="EMBL" id="JAINUG010000089">
    <property type="protein sequence ID" value="KAJ8398648.1"/>
    <property type="molecule type" value="Genomic_DNA"/>
</dbReference>
<name>A0AAD7SA46_9TELE</name>
<accession>A0AAD7SA46</accession>
<keyword evidence="2" id="KW-1133">Transmembrane helix</keyword>
<feature type="compositionally biased region" description="Basic and acidic residues" evidence="1">
    <location>
        <begin position="84"/>
        <end position="93"/>
    </location>
</feature>
<protein>
    <submittedName>
        <fullName evidence="3">Uncharacterized protein</fullName>
    </submittedName>
</protein>
<feature type="region of interest" description="Disordered" evidence="1">
    <location>
        <begin position="39"/>
        <end position="93"/>
    </location>
</feature>
<evidence type="ECO:0000313" key="3">
    <source>
        <dbReference type="EMBL" id="KAJ8398648.1"/>
    </source>
</evidence>
<evidence type="ECO:0000256" key="1">
    <source>
        <dbReference type="SAM" id="MobiDB-lite"/>
    </source>
</evidence>
<dbReference type="Proteomes" id="UP001221898">
    <property type="component" value="Unassembled WGS sequence"/>
</dbReference>
<comment type="caution">
    <text evidence="3">The sequence shown here is derived from an EMBL/GenBank/DDBJ whole genome shotgun (WGS) entry which is preliminary data.</text>
</comment>
<feature type="transmembrane region" description="Helical" evidence="2">
    <location>
        <begin position="14"/>
        <end position="32"/>
    </location>
</feature>
<keyword evidence="2" id="KW-0472">Membrane</keyword>
<gene>
    <name evidence="3" type="ORF">AAFF_G00421760</name>
</gene>
<dbReference type="AlphaFoldDB" id="A0AAD7SA46"/>
<proteinExistence type="predicted"/>
<sequence>MVSSGLFVDKMGDYGAGFLMVGVALNVFLLLLHQMNRKKAVTSKPGKSPARQKKVGRDWEEGQRKLGKGSEEQKTGVEDCEEQGGDRDDGGED</sequence>
<evidence type="ECO:0000313" key="4">
    <source>
        <dbReference type="Proteomes" id="UP001221898"/>
    </source>
</evidence>
<organism evidence="3 4">
    <name type="scientific">Aldrovandia affinis</name>
    <dbReference type="NCBI Taxonomy" id="143900"/>
    <lineage>
        <taxon>Eukaryota</taxon>
        <taxon>Metazoa</taxon>
        <taxon>Chordata</taxon>
        <taxon>Craniata</taxon>
        <taxon>Vertebrata</taxon>
        <taxon>Euteleostomi</taxon>
        <taxon>Actinopterygii</taxon>
        <taxon>Neopterygii</taxon>
        <taxon>Teleostei</taxon>
        <taxon>Notacanthiformes</taxon>
        <taxon>Halosauridae</taxon>
        <taxon>Aldrovandia</taxon>
    </lineage>
</organism>